<dbReference type="PANTHER" id="PTHR30055:SF243">
    <property type="entry name" value="HTH-TYPE TRANSCRIPTIONAL REGULATOR RV1816"/>
    <property type="match status" value="1"/>
</dbReference>
<dbReference type="Pfam" id="PF13305">
    <property type="entry name" value="TetR_C_33"/>
    <property type="match status" value="1"/>
</dbReference>
<sequence>MTGTPRERAREQTLADITRIGRVHLARDGAAALSLRAVARDLGVVSSAVYRYVKSRDELLTLLVVEGYTELGDAVDVAVASAPAGDPRARLHALGHAVRDWALAEPACYGLLFGSPVPGYQAPAERTTGPGTRVIGALVKIFDEAGRSGELAVPQTIPMGAPLRENLRAIRTEMGLELPEEALARGVLAWSSLFGAVNFEVFGQYGADTFTDPRALFEHHLSVLDEMVGLAPQV</sequence>
<accession>A0A1H7WQG1</accession>
<dbReference type="InterPro" id="IPR001647">
    <property type="entry name" value="HTH_TetR"/>
</dbReference>
<evidence type="ECO:0000256" key="4">
    <source>
        <dbReference type="PROSITE-ProRule" id="PRU00335"/>
    </source>
</evidence>
<reference evidence="7" key="1">
    <citation type="submission" date="2016-10" db="EMBL/GenBank/DDBJ databases">
        <authorList>
            <person name="Varghese N."/>
            <person name="Submissions S."/>
        </authorList>
    </citation>
    <scope>NUCLEOTIDE SEQUENCE [LARGE SCALE GENOMIC DNA]</scope>
    <source>
        <strain evidence="7">DSM 44675</strain>
    </source>
</reference>
<feature type="DNA-binding region" description="H-T-H motif" evidence="4">
    <location>
        <begin position="34"/>
        <end position="53"/>
    </location>
</feature>
<evidence type="ECO:0000313" key="6">
    <source>
        <dbReference type="EMBL" id="SEM23681.1"/>
    </source>
</evidence>
<dbReference type="Gene3D" id="1.10.357.10">
    <property type="entry name" value="Tetracycline Repressor, domain 2"/>
    <property type="match status" value="1"/>
</dbReference>
<keyword evidence="3" id="KW-0804">Transcription</keyword>
<dbReference type="RefSeq" id="WP_072753041.1">
    <property type="nucleotide sequence ID" value="NZ_FOAW01000028.1"/>
</dbReference>
<dbReference type="PANTHER" id="PTHR30055">
    <property type="entry name" value="HTH-TYPE TRANSCRIPTIONAL REGULATOR RUTR"/>
    <property type="match status" value="1"/>
</dbReference>
<dbReference type="InterPro" id="IPR025996">
    <property type="entry name" value="MT1864/Rv1816-like_C"/>
</dbReference>
<evidence type="ECO:0000256" key="2">
    <source>
        <dbReference type="ARBA" id="ARBA00023125"/>
    </source>
</evidence>
<dbReference type="GO" id="GO:0003700">
    <property type="term" value="F:DNA-binding transcription factor activity"/>
    <property type="evidence" value="ECO:0007669"/>
    <property type="project" value="TreeGrafter"/>
</dbReference>
<evidence type="ECO:0000256" key="3">
    <source>
        <dbReference type="ARBA" id="ARBA00023163"/>
    </source>
</evidence>
<dbReference type="SUPFAM" id="SSF46689">
    <property type="entry name" value="Homeodomain-like"/>
    <property type="match status" value="1"/>
</dbReference>
<dbReference type="GO" id="GO:0000976">
    <property type="term" value="F:transcription cis-regulatory region binding"/>
    <property type="evidence" value="ECO:0007669"/>
    <property type="project" value="TreeGrafter"/>
</dbReference>
<organism evidence="6 7">
    <name type="scientific">Rhodococcus maanshanensis</name>
    <dbReference type="NCBI Taxonomy" id="183556"/>
    <lineage>
        <taxon>Bacteria</taxon>
        <taxon>Bacillati</taxon>
        <taxon>Actinomycetota</taxon>
        <taxon>Actinomycetes</taxon>
        <taxon>Mycobacteriales</taxon>
        <taxon>Nocardiaceae</taxon>
        <taxon>Rhodococcus</taxon>
    </lineage>
</organism>
<protein>
    <submittedName>
        <fullName evidence="6">DNA-binding transcriptional regulator, AcrR family</fullName>
    </submittedName>
</protein>
<dbReference type="OrthoDB" id="3210322at2"/>
<name>A0A1H7WQG1_9NOCA</name>
<dbReference type="InterPro" id="IPR050109">
    <property type="entry name" value="HTH-type_TetR-like_transc_reg"/>
</dbReference>
<evidence type="ECO:0000313" key="7">
    <source>
        <dbReference type="Proteomes" id="UP000198677"/>
    </source>
</evidence>
<dbReference type="InterPro" id="IPR036271">
    <property type="entry name" value="Tet_transcr_reg_TetR-rel_C_sf"/>
</dbReference>
<feature type="domain" description="HTH tetR-type" evidence="5">
    <location>
        <begin position="11"/>
        <end position="71"/>
    </location>
</feature>
<gene>
    <name evidence="6" type="ORF">SAMN05444583_12830</name>
</gene>
<evidence type="ECO:0000259" key="5">
    <source>
        <dbReference type="PROSITE" id="PS50977"/>
    </source>
</evidence>
<dbReference type="InterPro" id="IPR009057">
    <property type="entry name" value="Homeodomain-like_sf"/>
</dbReference>
<proteinExistence type="predicted"/>
<dbReference type="Proteomes" id="UP000198677">
    <property type="component" value="Unassembled WGS sequence"/>
</dbReference>
<evidence type="ECO:0000256" key="1">
    <source>
        <dbReference type="ARBA" id="ARBA00023015"/>
    </source>
</evidence>
<dbReference type="PROSITE" id="PS50977">
    <property type="entry name" value="HTH_TETR_2"/>
    <property type="match status" value="1"/>
</dbReference>
<dbReference type="SUPFAM" id="SSF48498">
    <property type="entry name" value="Tetracyclin repressor-like, C-terminal domain"/>
    <property type="match status" value="1"/>
</dbReference>
<keyword evidence="7" id="KW-1185">Reference proteome</keyword>
<dbReference type="AlphaFoldDB" id="A0A1H7WQG1"/>
<keyword evidence="2 4" id="KW-0238">DNA-binding</keyword>
<keyword evidence="1" id="KW-0805">Transcription regulation</keyword>
<dbReference type="EMBL" id="FOAW01000028">
    <property type="protein sequence ID" value="SEM23681.1"/>
    <property type="molecule type" value="Genomic_DNA"/>
</dbReference>